<evidence type="ECO:0000313" key="1">
    <source>
        <dbReference type="EMBL" id="SEG23716.1"/>
    </source>
</evidence>
<dbReference type="AlphaFoldDB" id="A0A1H5YK17"/>
<protein>
    <submittedName>
        <fullName evidence="1">Uncharacterized protein</fullName>
    </submittedName>
</protein>
<evidence type="ECO:0000313" key="2">
    <source>
        <dbReference type="Proteomes" id="UP000236736"/>
    </source>
</evidence>
<accession>A0A1H5YK17</accession>
<dbReference type="OrthoDB" id="5952844at2"/>
<keyword evidence="2" id="KW-1185">Reference proteome</keyword>
<dbReference type="RefSeq" id="WP_103925657.1">
    <property type="nucleotide sequence ID" value="NZ_FNVR01000019.1"/>
</dbReference>
<sequence>MSAENLVSFDIPEEDIKKVQDALKIVTDILRKYLIALSPDQRRMMLKMGDGSEPFVIKVLDYVKSNPQFLPAVLSAEEMDKDWKAINQLVPILRIIDQLASNLSDTIMEAGSELYKACLGYYKGVEIGAVMNYPDAKPISEDLGKRFVGQGRRRKPPGDS</sequence>
<organism evidence="1 2">
    <name type="scientific">Algoriphagus boritolerans DSM 17298 = JCM 18970</name>
    <dbReference type="NCBI Taxonomy" id="1120964"/>
    <lineage>
        <taxon>Bacteria</taxon>
        <taxon>Pseudomonadati</taxon>
        <taxon>Bacteroidota</taxon>
        <taxon>Cytophagia</taxon>
        <taxon>Cytophagales</taxon>
        <taxon>Cyclobacteriaceae</taxon>
        <taxon>Algoriphagus</taxon>
    </lineage>
</organism>
<dbReference type="EMBL" id="FNVR01000019">
    <property type="protein sequence ID" value="SEG23716.1"/>
    <property type="molecule type" value="Genomic_DNA"/>
</dbReference>
<proteinExistence type="predicted"/>
<gene>
    <name evidence="1" type="ORF">SAMN03080598_03024</name>
</gene>
<dbReference type="Proteomes" id="UP000236736">
    <property type="component" value="Unassembled WGS sequence"/>
</dbReference>
<reference evidence="2" key="1">
    <citation type="submission" date="2016-10" db="EMBL/GenBank/DDBJ databases">
        <authorList>
            <person name="Varghese N."/>
            <person name="Submissions S."/>
        </authorList>
    </citation>
    <scope>NUCLEOTIDE SEQUENCE [LARGE SCALE GENOMIC DNA]</scope>
    <source>
        <strain evidence="2">DSM 17298</strain>
    </source>
</reference>
<name>A0A1H5YK17_9BACT</name>